<reference evidence="4 5" key="1">
    <citation type="submission" date="2018-06" db="EMBL/GenBank/DDBJ databases">
        <authorList>
            <consortium name="Pathogen Informatics"/>
            <person name="Doyle S."/>
        </authorList>
    </citation>
    <scope>NUCLEOTIDE SEQUENCE [LARGE SCALE GENOMIC DNA]</scope>
    <source>
        <strain evidence="4 5">NCTC9177</strain>
    </source>
</reference>
<evidence type="ECO:0000256" key="1">
    <source>
        <dbReference type="ARBA" id="ARBA00023012"/>
    </source>
</evidence>
<dbReference type="AlphaFoldDB" id="A0A7H4MRD3"/>
<name>A0A7H4MRD3_KLEVA</name>
<dbReference type="GO" id="GO:0004673">
    <property type="term" value="F:protein histidine kinase activity"/>
    <property type="evidence" value="ECO:0007669"/>
    <property type="project" value="UniProtKB-EC"/>
</dbReference>
<feature type="modified residue" description="Phosphohistidine" evidence="2">
    <location>
        <position position="18"/>
    </location>
</feature>
<evidence type="ECO:0000256" key="2">
    <source>
        <dbReference type="PROSITE-ProRule" id="PRU00110"/>
    </source>
</evidence>
<proteinExistence type="predicted"/>
<dbReference type="Proteomes" id="UP000254545">
    <property type="component" value="Unassembled WGS sequence"/>
</dbReference>
<gene>
    <name evidence="4" type="primary">barA_5</name>
    <name evidence="4" type="ORF">NCTC9177_06842</name>
</gene>
<dbReference type="CDD" id="cd00088">
    <property type="entry name" value="HPT"/>
    <property type="match status" value="1"/>
</dbReference>
<keyword evidence="2" id="KW-0597">Phosphoprotein</keyword>
<dbReference type="EMBL" id="UGKR01000003">
    <property type="protein sequence ID" value="STS92883.1"/>
    <property type="molecule type" value="Genomic_DNA"/>
</dbReference>
<accession>A0A7H4MRD3</accession>
<keyword evidence="4" id="KW-0808">Transferase</keyword>
<feature type="domain" description="HPt" evidence="3">
    <location>
        <begin position="1"/>
        <end position="74"/>
    </location>
</feature>
<dbReference type="PROSITE" id="PS50894">
    <property type="entry name" value="HPT"/>
    <property type="match status" value="1"/>
</dbReference>
<dbReference type="Gene3D" id="1.20.120.160">
    <property type="entry name" value="HPT domain"/>
    <property type="match status" value="1"/>
</dbReference>
<keyword evidence="4" id="KW-0418">Kinase</keyword>
<comment type="caution">
    <text evidence="4">The sequence shown here is derived from an EMBL/GenBank/DDBJ whole genome shotgun (WGS) entry which is preliminary data.</text>
</comment>
<dbReference type="EC" id="2.7.13.3" evidence="4"/>
<organism evidence="4 5">
    <name type="scientific">Klebsiella variicola</name>
    <dbReference type="NCBI Taxonomy" id="244366"/>
    <lineage>
        <taxon>Bacteria</taxon>
        <taxon>Pseudomonadati</taxon>
        <taxon>Pseudomonadota</taxon>
        <taxon>Gammaproteobacteria</taxon>
        <taxon>Enterobacterales</taxon>
        <taxon>Enterobacteriaceae</taxon>
        <taxon>Klebsiella/Raoultella group</taxon>
        <taxon>Klebsiella</taxon>
        <taxon>Klebsiella pneumoniae complex</taxon>
    </lineage>
</organism>
<sequence length="187" mass="20635">MEEQLVGEQPEGLVDLIHKLHGSCSYSGVPRLKKLCHTLESQLRSGTAAEDLEPELLELLDEMDNVAAKRAGWACKPRIAALRASSRLRPTVRYSVGSPGKRKRHRGRFPDRSVTVQYSVGSPGKRKRHRGWFPDRGATHLIRVTNTTAPAGLPLIAHLQNRGDVTRRHPQVGGGIGQRFIQGTDGI</sequence>
<protein>
    <submittedName>
        <fullName evidence="4">BarA sensory histidine kinase</fullName>
        <ecNumber evidence="4">2.7.13.3</ecNumber>
    </submittedName>
</protein>
<dbReference type="SUPFAM" id="SSF47226">
    <property type="entry name" value="Histidine-containing phosphotransfer domain, HPT domain"/>
    <property type="match status" value="1"/>
</dbReference>
<keyword evidence="1" id="KW-0902">Two-component regulatory system</keyword>
<dbReference type="Pfam" id="PF01627">
    <property type="entry name" value="Hpt"/>
    <property type="match status" value="1"/>
</dbReference>
<evidence type="ECO:0000259" key="3">
    <source>
        <dbReference type="PROSITE" id="PS50894"/>
    </source>
</evidence>
<evidence type="ECO:0000313" key="4">
    <source>
        <dbReference type="EMBL" id="STS92883.1"/>
    </source>
</evidence>
<dbReference type="InterPro" id="IPR008207">
    <property type="entry name" value="Sig_transdc_His_kin_Hpt_dom"/>
</dbReference>
<evidence type="ECO:0000313" key="5">
    <source>
        <dbReference type="Proteomes" id="UP000254545"/>
    </source>
</evidence>
<dbReference type="InterPro" id="IPR036641">
    <property type="entry name" value="HPT_dom_sf"/>
</dbReference>
<dbReference type="GO" id="GO:0000160">
    <property type="term" value="P:phosphorelay signal transduction system"/>
    <property type="evidence" value="ECO:0007669"/>
    <property type="project" value="UniProtKB-KW"/>
</dbReference>